<evidence type="ECO:0000313" key="3">
    <source>
        <dbReference type="Proteomes" id="UP000887572"/>
    </source>
</evidence>
<feature type="compositionally biased region" description="Low complexity" evidence="1">
    <location>
        <begin position="77"/>
        <end position="90"/>
    </location>
</feature>
<evidence type="ECO:0000256" key="1">
    <source>
        <dbReference type="SAM" id="MobiDB-lite"/>
    </source>
</evidence>
<evidence type="ECO:0000256" key="2">
    <source>
        <dbReference type="SAM" id="SignalP"/>
    </source>
</evidence>
<dbReference type="Proteomes" id="UP000887572">
    <property type="component" value="Unplaced"/>
</dbReference>
<keyword evidence="3" id="KW-1185">Reference proteome</keyword>
<dbReference type="WBParaSite" id="Gr19_v10_g16085.t1">
    <property type="protein sequence ID" value="Gr19_v10_g16085.t1"/>
    <property type="gene ID" value="Gr19_v10_g16085"/>
</dbReference>
<proteinExistence type="predicted"/>
<accession>A0A914HFA7</accession>
<sequence>MKVQCILCLFILSELFVVPALVHAKPVNEKKLVEKRSTGGDLARAAVLGAVSAVAYTAAAKGINKISQKLHGGGGRQQNSEQYQQQQQQHQPPPMDGGGGAGYQQQRGHENY</sequence>
<feature type="chain" id="PRO_5037572423" evidence="2">
    <location>
        <begin position="25"/>
        <end position="112"/>
    </location>
</feature>
<keyword evidence="2" id="KW-0732">Signal</keyword>
<evidence type="ECO:0000313" key="4">
    <source>
        <dbReference type="WBParaSite" id="Gr19_v10_g16085.t1"/>
    </source>
</evidence>
<feature type="region of interest" description="Disordered" evidence="1">
    <location>
        <begin position="68"/>
        <end position="112"/>
    </location>
</feature>
<protein>
    <submittedName>
        <fullName evidence="4">Uncharacterized protein</fullName>
    </submittedName>
</protein>
<organism evidence="3 4">
    <name type="scientific">Globodera rostochiensis</name>
    <name type="common">Golden nematode worm</name>
    <name type="synonym">Heterodera rostochiensis</name>
    <dbReference type="NCBI Taxonomy" id="31243"/>
    <lineage>
        <taxon>Eukaryota</taxon>
        <taxon>Metazoa</taxon>
        <taxon>Ecdysozoa</taxon>
        <taxon>Nematoda</taxon>
        <taxon>Chromadorea</taxon>
        <taxon>Rhabditida</taxon>
        <taxon>Tylenchina</taxon>
        <taxon>Tylenchomorpha</taxon>
        <taxon>Tylenchoidea</taxon>
        <taxon>Heteroderidae</taxon>
        <taxon>Heteroderinae</taxon>
        <taxon>Globodera</taxon>
    </lineage>
</organism>
<feature type="signal peptide" evidence="2">
    <location>
        <begin position="1"/>
        <end position="24"/>
    </location>
</feature>
<name>A0A914HFA7_GLORO</name>
<dbReference type="AlphaFoldDB" id="A0A914HFA7"/>
<reference evidence="4" key="1">
    <citation type="submission" date="2022-11" db="UniProtKB">
        <authorList>
            <consortium name="WormBaseParasite"/>
        </authorList>
    </citation>
    <scope>IDENTIFICATION</scope>
</reference>